<dbReference type="Pfam" id="PF07943">
    <property type="entry name" value="PBP5_C"/>
    <property type="match status" value="1"/>
</dbReference>
<dbReference type="InterPro" id="IPR018044">
    <property type="entry name" value="Peptidase_S11"/>
</dbReference>
<dbReference type="GO" id="GO:0009252">
    <property type="term" value="P:peptidoglycan biosynthetic process"/>
    <property type="evidence" value="ECO:0007669"/>
    <property type="project" value="UniProtKB-UniPathway"/>
</dbReference>
<dbReference type="AlphaFoldDB" id="A0A412B0Z6"/>
<evidence type="ECO:0000313" key="20">
    <source>
        <dbReference type="Proteomes" id="UP000284751"/>
    </source>
</evidence>
<dbReference type="GO" id="GO:0008360">
    <property type="term" value="P:regulation of cell shape"/>
    <property type="evidence" value="ECO:0007669"/>
    <property type="project" value="UniProtKB-KW"/>
</dbReference>
<dbReference type="Proteomes" id="UP000284751">
    <property type="component" value="Unassembled WGS sequence"/>
</dbReference>
<dbReference type="Gene3D" id="3.40.710.10">
    <property type="entry name" value="DD-peptidase/beta-lactamase superfamily"/>
    <property type="match status" value="1"/>
</dbReference>
<evidence type="ECO:0000313" key="19">
    <source>
        <dbReference type="EMBL" id="RGQ44324.1"/>
    </source>
</evidence>
<dbReference type="GO" id="GO:0071555">
    <property type="term" value="P:cell wall organization"/>
    <property type="evidence" value="ECO:0007669"/>
    <property type="project" value="UniProtKB-KW"/>
</dbReference>
<feature type="signal peptide" evidence="17">
    <location>
        <begin position="1"/>
        <end position="25"/>
    </location>
</feature>
<organism evidence="19 20">
    <name type="scientific">[Clostridium] leptum</name>
    <dbReference type="NCBI Taxonomy" id="1535"/>
    <lineage>
        <taxon>Bacteria</taxon>
        <taxon>Bacillati</taxon>
        <taxon>Bacillota</taxon>
        <taxon>Clostridia</taxon>
        <taxon>Eubacteriales</taxon>
        <taxon>Oscillospiraceae</taxon>
        <taxon>Oscillospiraceae incertae sedis</taxon>
    </lineage>
</organism>
<evidence type="ECO:0000256" key="11">
    <source>
        <dbReference type="ARBA" id="ARBA00023316"/>
    </source>
</evidence>
<sequence>MKKKLILLFSCLFLFTSIFSFPASAAGDKGFTIDFETNCNAIFMKNLDTGTVVYTKNADERIEPASTTKILTYIVVSENVEDIDGTTVTLTQELKDSLEGTGSSIANIMVGETMSIYEALNCLMVPSGNDAAVILADYVGGRKNQETGNPEKLSNIDRFVQMMNDKAAELGCTGTHFANPDGLHDEKHYTTARDMGIMAEYAMDLPRFMDIVSQTYHIVPATNMQEDRRLETTNLMMLPGYPDYYYQYVTGIKTGWHDQAGDCIVTTAKAEGYAYLCVAMGSPHVAGQNPVPDNGAMIDSKALYRWAFRTFTLKSIVDIEKPLAEVNLNLAWEKDTLLLVPEKDVTALLPNDVDLNSIVVSEVEKPESVNAPITKGEILGKATLSYANHELATINLVASEDVQRSDLLYYWEGAKNIISSPWFLGICGLFVLLFIIYLIIATIYNRRDRRKRKVKKYRKF</sequence>
<evidence type="ECO:0000256" key="17">
    <source>
        <dbReference type="SAM" id="SignalP"/>
    </source>
</evidence>
<keyword evidence="16" id="KW-1133">Transmembrane helix</keyword>
<evidence type="ECO:0000256" key="5">
    <source>
        <dbReference type="ARBA" id="ARBA00022645"/>
    </source>
</evidence>
<dbReference type="PANTHER" id="PTHR21581">
    <property type="entry name" value="D-ALANYL-D-ALANINE CARBOXYPEPTIDASE"/>
    <property type="match status" value="1"/>
</dbReference>
<keyword evidence="16" id="KW-0812">Transmembrane</keyword>
<dbReference type="InterPro" id="IPR001967">
    <property type="entry name" value="Peptidase_S11_N"/>
</dbReference>
<accession>A0A412B0Z6</accession>
<dbReference type="PRINTS" id="PR00725">
    <property type="entry name" value="DADACBPTASE1"/>
</dbReference>
<evidence type="ECO:0000256" key="6">
    <source>
        <dbReference type="ARBA" id="ARBA00022670"/>
    </source>
</evidence>
<evidence type="ECO:0000256" key="15">
    <source>
        <dbReference type="RuleBase" id="RU004016"/>
    </source>
</evidence>
<keyword evidence="7 17" id="KW-0732">Signal</keyword>
<dbReference type="InterPro" id="IPR015956">
    <property type="entry name" value="Peniciliin-bd_prot_C_sf"/>
</dbReference>
<keyword evidence="16" id="KW-0472">Membrane</keyword>
<keyword evidence="6" id="KW-0645">Protease</keyword>
<dbReference type="GO" id="GO:0006508">
    <property type="term" value="P:proteolysis"/>
    <property type="evidence" value="ECO:0007669"/>
    <property type="project" value="UniProtKB-KW"/>
</dbReference>
<evidence type="ECO:0000256" key="14">
    <source>
        <dbReference type="PIRSR" id="PIRSR618044-2"/>
    </source>
</evidence>
<feature type="active site" evidence="13">
    <location>
        <position position="127"/>
    </location>
</feature>
<feature type="binding site" evidence="14">
    <location>
        <position position="253"/>
    </location>
    <ligand>
        <name>substrate</name>
    </ligand>
</feature>
<comment type="caution">
    <text evidence="19">The sequence shown here is derived from an EMBL/GenBank/DDBJ whole genome shotgun (WGS) entry which is preliminary data.</text>
</comment>
<evidence type="ECO:0000256" key="13">
    <source>
        <dbReference type="PIRSR" id="PIRSR618044-1"/>
    </source>
</evidence>
<comment type="catalytic activity">
    <reaction evidence="12">
        <text>Preferential cleavage: (Ac)2-L-Lys-D-Ala-|-D-Ala. Also transpeptidation of peptidyl-alanyl moieties that are N-acyl substituents of D-alanine.</text>
        <dbReference type="EC" id="3.4.16.4"/>
    </reaction>
</comment>
<comment type="function">
    <text evidence="1">Removes C-terminal D-alanyl residues from sugar-peptide cell wall precursors.</text>
</comment>
<protein>
    <recommendedName>
        <fullName evidence="4">serine-type D-Ala-D-Ala carboxypeptidase</fullName>
        <ecNumber evidence="4">3.4.16.4</ecNumber>
    </recommendedName>
</protein>
<dbReference type="SUPFAM" id="SSF56601">
    <property type="entry name" value="beta-lactamase/transpeptidase-like"/>
    <property type="match status" value="1"/>
</dbReference>
<dbReference type="InterPro" id="IPR012907">
    <property type="entry name" value="Peptidase_S11_C"/>
</dbReference>
<dbReference type="Pfam" id="PF00768">
    <property type="entry name" value="Peptidase_S11"/>
    <property type="match status" value="1"/>
</dbReference>
<dbReference type="UniPathway" id="UPA00219"/>
<reference evidence="19 20" key="1">
    <citation type="submission" date="2018-08" db="EMBL/GenBank/DDBJ databases">
        <title>A genome reference for cultivated species of the human gut microbiota.</title>
        <authorList>
            <person name="Zou Y."/>
            <person name="Xue W."/>
            <person name="Luo G."/>
        </authorList>
    </citation>
    <scope>NUCLEOTIDE SEQUENCE [LARGE SCALE GENOMIC DNA]</scope>
    <source>
        <strain evidence="19 20">AF28-26</strain>
    </source>
</reference>
<dbReference type="InterPro" id="IPR012338">
    <property type="entry name" value="Beta-lactam/transpept-like"/>
</dbReference>
<keyword evidence="11" id="KW-0961">Cell wall biogenesis/degradation</keyword>
<dbReference type="Gene3D" id="2.60.410.10">
    <property type="entry name" value="D-Ala-D-Ala carboxypeptidase, C-terminal domain"/>
    <property type="match status" value="1"/>
</dbReference>
<evidence type="ECO:0000256" key="8">
    <source>
        <dbReference type="ARBA" id="ARBA00022801"/>
    </source>
</evidence>
<keyword evidence="5 19" id="KW-0121">Carboxypeptidase</keyword>
<proteinExistence type="inferred from homology"/>
<gene>
    <name evidence="19" type="ORF">DWY99_01485</name>
</gene>
<dbReference type="SUPFAM" id="SSF69189">
    <property type="entry name" value="Penicillin-binding protein associated domain"/>
    <property type="match status" value="1"/>
</dbReference>
<dbReference type="InterPro" id="IPR037167">
    <property type="entry name" value="Peptidase_S11_C_sf"/>
</dbReference>
<keyword evidence="10" id="KW-0573">Peptidoglycan synthesis</keyword>
<evidence type="ECO:0000256" key="4">
    <source>
        <dbReference type="ARBA" id="ARBA00012448"/>
    </source>
</evidence>
<keyword evidence="8" id="KW-0378">Hydrolase</keyword>
<name>A0A412B0Z6_9FIRM</name>
<feature type="transmembrane region" description="Helical" evidence="16">
    <location>
        <begin position="422"/>
        <end position="444"/>
    </location>
</feature>
<feature type="active site" description="Acyl-ester intermediate" evidence="13">
    <location>
        <position position="66"/>
    </location>
</feature>
<dbReference type="PANTHER" id="PTHR21581:SF6">
    <property type="entry name" value="TRAFFICKING PROTEIN PARTICLE COMPLEX SUBUNIT 12"/>
    <property type="match status" value="1"/>
</dbReference>
<evidence type="ECO:0000256" key="9">
    <source>
        <dbReference type="ARBA" id="ARBA00022960"/>
    </source>
</evidence>
<evidence type="ECO:0000256" key="1">
    <source>
        <dbReference type="ARBA" id="ARBA00003217"/>
    </source>
</evidence>
<comment type="similarity">
    <text evidence="3 15">Belongs to the peptidase S11 family.</text>
</comment>
<dbReference type="GO" id="GO:0009002">
    <property type="term" value="F:serine-type D-Ala-D-Ala carboxypeptidase activity"/>
    <property type="evidence" value="ECO:0007669"/>
    <property type="project" value="UniProtKB-EC"/>
</dbReference>
<evidence type="ECO:0000256" key="12">
    <source>
        <dbReference type="ARBA" id="ARBA00034000"/>
    </source>
</evidence>
<feature type="chain" id="PRO_5019422717" description="serine-type D-Ala-D-Ala carboxypeptidase" evidence="17">
    <location>
        <begin position="26"/>
        <end position="460"/>
    </location>
</feature>
<evidence type="ECO:0000259" key="18">
    <source>
        <dbReference type="SMART" id="SM00936"/>
    </source>
</evidence>
<evidence type="ECO:0000256" key="3">
    <source>
        <dbReference type="ARBA" id="ARBA00007164"/>
    </source>
</evidence>
<evidence type="ECO:0000256" key="2">
    <source>
        <dbReference type="ARBA" id="ARBA00004752"/>
    </source>
</evidence>
<feature type="domain" description="Peptidase S11 D-Ala-D-Ala carboxypeptidase A C-terminal" evidence="18">
    <location>
        <begin position="311"/>
        <end position="404"/>
    </location>
</feature>
<feature type="active site" description="Proton acceptor" evidence="13">
    <location>
        <position position="69"/>
    </location>
</feature>
<evidence type="ECO:0000256" key="7">
    <source>
        <dbReference type="ARBA" id="ARBA00022729"/>
    </source>
</evidence>
<dbReference type="EMBL" id="QRTC01000002">
    <property type="protein sequence ID" value="RGQ44324.1"/>
    <property type="molecule type" value="Genomic_DNA"/>
</dbReference>
<keyword evidence="9" id="KW-0133">Cell shape</keyword>
<dbReference type="SMART" id="SM00936">
    <property type="entry name" value="PBP5_C"/>
    <property type="match status" value="1"/>
</dbReference>
<evidence type="ECO:0000256" key="10">
    <source>
        <dbReference type="ARBA" id="ARBA00022984"/>
    </source>
</evidence>
<evidence type="ECO:0000256" key="16">
    <source>
        <dbReference type="SAM" id="Phobius"/>
    </source>
</evidence>
<dbReference type="EC" id="3.4.16.4" evidence="4"/>
<comment type="pathway">
    <text evidence="2">Cell wall biogenesis; peptidoglycan biosynthesis.</text>
</comment>